<evidence type="ECO:0000313" key="1">
    <source>
        <dbReference type="EnsemblPlants" id="MELO3C035695.2.1"/>
    </source>
</evidence>
<organism evidence="1">
    <name type="scientific">Cucumis melo</name>
    <name type="common">Muskmelon</name>
    <dbReference type="NCBI Taxonomy" id="3656"/>
    <lineage>
        <taxon>Eukaryota</taxon>
        <taxon>Viridiplantae</taxon>
        <taxon>Streptophyta</taxon>
        <taxon>Embryophyta</taxon>
        <taxon>Tracheophyta</taxon>
        <taxon>Spermatophyta</taxon>
        <taxon>Magnoliopsida</taxon>
        <taxon>eudicotyledons</taxon>
        <taxon>Gunneridae</taxon>
        <taxon>Pentapetalae</taxon>
        <taxon>rosids</taxon>
        <taxon>fabids</taxon>
        <taxon>Cucurbitales</taxon>
        <taxon>Cucurbitaceae</taxon>
        <taxon>Benincaseae</taxon>
        <taxon>Cucumis</taxon>
    </lineage>
</organism>
<protein>
    <submittedName>
        <fullName evidence="1">Uncharacterized protein</fullName>
    </submittedName>
</protein>
<dbReference type="EnsemblPlants" id="MELO3C035695.2.1">
    <property type="protein sequence ID" value="MELO3C035695.2.1"/>
    <property type="gene ID" value="MELO3C035695.2"/>
</dbReference>
<dbReference type="AlphaFoldDB" id="A0A9I9EMY1"/>
<sequence>MLNQFESGYRSTLPNFIAFTCRFSIRLVSTVGLPSPTFSSPSSVSQSLSVSLTQSVSTFSTLKICFPLESVIEF</sequence>
<reference evidence="1" key="1">
    <citation type="submission" date="2023-03" db="UniProtKB">
        <authorList>
            <consortium name="EnsemblPlants"/>
        </authorList>
    </citation>
    <scope>IDENTIFICATION</scope>
</reference>
<name>A0A9I9EMY1_CUCME</name>
<accession>A0A9I9EMY1</accession>
<proteinExistence type="predicted"/>
<dbReference type="Gramene" id="MELO3C035695.2.1">
    <property type="protein sequence ID" value="MELO3C035695.2.1"/>
    <property type="gene ID" value="MELO3C035695.2"/>
</dbReference>